<dbReference type="RefSeq" id="WP_125649732.1">
    <property type="nucleotide sequence ID" value="NZ_JBHTOH010000089.1"/>
</dbReference>
<evidence type="ECO:0000313" key="3">
    <source>
        <dbReference type="Proteomes" id="UP001597191"/>
    </source>
</evidence>
<accession>A0ABW4BPJ5</accession>
<dbReference type="InterPro" id="IPR004843">
    <property type="entry name" value="Calcineurin-like_PHP"/>
</dbReference>
<dbReference type="SUPFAM" id="SSF56300">
    <property type="entry name" value="Metallo-dependent phosphatases"/>
    <property type="match status" value="1"/>
</dbReference>
<reference evidence="3" key="1">
    <citation type="journal article" date="2019" name="Int. J. Syst. Evol. Microbiol.">
        <title>The Global Catalogue of Microorganisms (GCM) 10K type strain sequencing project: providing services to taxonomists for standard genome sequencing and annotation.</title>
        <authorList>
            <consortium name="The Broad Institute Genomics Platform"/>
            <consortium name="The Broad Institute Genome Sequencing Center for Infectious Disease"/>
            <person name="Wu L."/>
            <person name="Ma J."/>
        </authorList>
    </citation>
    <scope>NUCLEOTIDE SEQUENCE [LARGE SCALE GENOMIC DNA]</scope>
    <source>
        <strain evidence="3">CCM 8937</strain>
    </source>
</reference>
<dbReference type="Pfam" id="PF00149">
    <property type="entry name" value="Metallophos"/>
    <property type="match status" value="1"/>
</dbReference>
<gene>
    <name evidence="2" type="ORF">ACFQ4R_09710</name>
</gene>
<organism evidence="2 3">
    <name type="scientific">Lapidilactobacillus gannanensis</name>
    <dbReference type="NCBI Taxonomy" id="2486002"/>
    <lineage>
        <taxon>Bacteria</taxon>
        <taxon>Bacillati</taxon>
        <taxon>Bacillota</taxon>
        <taxon>Bacilli</taxon>
        <taxon>Lactobacillales</taxon>
        <taxon>Lactobacillaceae</taxon>
        <taxon>Lapidilactobacillus</taxon>
    </lineage>
</organism>
<sequence>MRTLLVGDTHLKNRVILPIVQEKAQQLNCQQLILMGDYVDEWHQEQNSQLYRQELSFLLNWKQTMMAAGFAVTTLLGNHDGSYLTRTPRLYSLQKHTDFEFVRSQLLQLGLQVAVKSAGFLISHAGLCWGNDLDERYFQVLTEEDLLLVKALEDRVGTARGGRYWNGSPLWADYWQELRDAPNPKYLQQIVGHTTVTSIINEPGRPDSLIAIDTFSINGNHLNNLFGDGSLLLLDQGVPKVIPTNWATSPQVQTYLRHEIFQH</sequence>
<feature type="domain" description="Calcineurin-like phosphoesterase" evidence="1">
    <location>
        <begin position="1"/>
        <end position="194"/>
    </location>
</feature>
<comment type="caution">
    <text evidence="2">The sequence shown here is derived from an EMBL/GenBank/DDBJ whole genome shotgun (WGS) entry which is preliminary data.</text>
</comment>
<evidence type="ECO:0000313" key="2">
    <source>
        <dbReference type="EMBL" id="MFD1411859.1"/>
    </source>
</evidence>
<evidence type="ECO:0000259" key="1">
    <source>
        <dbReference type="Pfam" id="PF00149"/>
    </source>
</evidence>
<keyword evidence="3" id="KW-1185">Reference proteome</keyword>
<name>A0ABW4BPJ5_9LACO</name>
<proteinExistence type="predicted"/>
<protein>
    <submittedName>
        <fullName evidence="2">Metallophosphoesterase</fullName>
    </submittedName>
</protein>
<dbReference type="Gene3D" id="3.60.21.10">
    <property type="match status" value="1"/>
</dbReference>
<dbReference type="InterPro" id="IPR029052">
    <property type="entry name" value="Metallo-depent_PP-like"/>
</dbReference>
<dbReference type="EMBL" id="JBHTOH010000089">
    <property type="protein sequence ID" value="MFD1411859.1"/>
    <property type="molecule type" value="Genomic_DNA"/>
</dbReference>
<dbReference type="Proteomes" id="UP001597191">
    <property type="component" value="Unassembled WGS sequence"/>
</dbReference>